<dbReference type="Proteomes" id="UP000585721">
    <property type="component" value="Unassembled WGS sequence"/>
</dbReference>
<gene>
    <name evidence="1" type="ORF">HNR75_000331</name>
</gene>
<protein>
    <submittedName>
        <fullName evidence="1">Putative DNA-binding transcriptional regulator AlpA</fullName>
    </submittedName>
</protein>
<reference evidence="1 2" key="1">
    <citation type="submission" date="2020-08" db="EMBL/GenBank/DDBJ databases">
        <title>Genomic Encyclopedia of Type Strains, Phase IV (KMG-IV): sequencing the most valuable type-strain genomes for metagenomic binning, comparative biology and taxonomic classification.</title>
        <authorList>
            <person name="Goeker M."/>
        </authorList>
    </citation>
    <scope>NUCLEOTIDE SEQUENCE [LARGE SCALE GENOMIC DNA]</scope>
    <source>
        <strain evidence="1 2">DSM 22975</strain>
    </source>
</reference>
<sequence length="81" mass="9555">MPSNKIPTIHELKAMVKEAVESPTQNRLLSFHQVQPQVQLSRVTIWRWEREGKFPKHIKLGRSIRWRESDIQAWINGLQVA</sequence>
<comment type="caution">
    <text evidence="1">The sequence shown here is derived from an EMBL/GenBank/DDBJ whole genome shotgun (WGS) entry which is preliminary data.</text>
</comment>
<dbReference type="SUPFAM" id="SSF46955">
    <property type="entry name" value="Putative DNA-binding domain"/>
    <property type="match status" value="1"/>
</dbReference>
<dbReference type="Pfam" id="PF05930">
    <property type="entry name" value="Phage_AlpA"/>
    <property type="match status" value="1"/>
</dbReference>
<dbReference type="GO" id="GO:0003677">
    <property type="term" value="F:DNA binding"/>
    <property type="evidence" value="ECO:0007669"/>
    <property type="project" value="UniProtKB-KW"/>
</dbReference>
<proteinExistence type="predicted"/>
<dbReference type="InterPro" id="IPR010260">
    <property type="entry name" value="AlpA"/>
</dbReference>
<name>A0A841GD10_9GAMM</name>
<dbReference type="Gene3D" id="1.10.238.160">
    <property type="match status" value="1"/>
</dbReference>
<organism evidence="1 2">
    <name type="scientific">Tolumonas osonensis</name>
    <dbReference type="NCBI Taxonomy" id="675874"/>
    <lineage>
        <taxon>Bacteria</taxon>
        <taxon>Pseudomonadati</taxon>
        <taxon>Pseudomonadota</taxon>
        <taxon>Gammaproteobacteria</taxon>
        <taxon>Aeromonadales</taxon>
        <taxon>Aeromonadaceae</taxon>
        <taxon>Tolumonas</taxon>
    </lineage>
</organism>
<evidence type="ECO:0000313" key="1">
    <source>
        <dbReference type="EMBL" id="MBB6054466.1"/>
    </source>
</evidence>
<dbReference type="InterPro" id="IPR009061">
    <property type="entry name" value="DNA-bd_dom_put_sf"/>
</dbReference>
<keyword evidence="2" id="KW-1185">Reference proteome</keyword>
<dbReference type="EMBL" id="JACHGR010000001">
    <property type="protein sequence ID" value="MBB6054466.1"/>
    <property type="molecule type" value="Genomic_DNA"/>
</dbReference>
<dbReference type="RefSeq" id="WP_223157716.1">
    <property type="nucleotide sequence ID" value="NZ_JACHGR010000001.1"/>
</dbReference>
<dbReference type="AlphaFoldDB" id="A0A841GD10"/>
<evidence type="ECO:0000313" key="2">
    <source>
        <dbReference type="Proteomes" id="UP000585721"/>
    </source>
</evidence>
<accession>A0A841GD10</accession>
<keyword evidence="1" id="KW-0238">DNA-binding</keyword>